<dbReference type="PANTHER" id="PTHR30399:SF1">
    <property type="entry name" value="UTP PYROPHOSPHATASE"/>
    <property type="match status" value="1"/>
</dbReference>
<proteinExistence type="predicted"/>
<dbReference type="CDD" id="cd07344">
    <property type="entry name" value="M48_yhfN_like"/>
    <property type="match status" value="1"/>
</dbReference>
<dbReference type="Gene3D" id="3.30.2010.10">
    <property type="entry name" value="Metalloproteases ('zincins'), catalytic domain"/>
    <property type="match status" value="1"/>
</dbReference>
<dbReference type="EMBL" id="VSIY01000004">
    <property type="protein sequence ID" value="TYB82134.1"/>
    <property type="molecule type" value="Genomic_DNA"/>
</dbReference>
<dbReference type="PANTHER" id="PTHR30399">
    <property type="entry name" value="UNCHARACTERIZED PROTEIN YGJP"/>
    <property type="match status" value="1"/>
</dbReference>
<feature type="domain" description="YgjP-like metallopeptidase" evidence="1">
    <location>
        <begin position="24"/>
        <end position="220"/>
    </location>
</feature>
<dbReference type="AlphaFoldDB" id="A0A5D0RNI0"/>
<protein>
    <submittedName>
        <fullName evidence="2">M48 family metallopeptidase</fullName>
    </submittedName>
</protein>
<comment type="caution">
    <text evidence="2">The sequence shown here is derived from an EMBL/GenBank/DDBJ whole genome shotgun (WGS) entry which is preliminary data.</text>
</comment>
<name>A0A5D0RNI0_9RHOB</name>
<organism evidence="2 3">
    <name type="scientific">Maritimibacter fusiformis</name>
    <dbReference type="NCBI Taxonomy" id="2603819"/>
    <lineage>
        <taxon>Bacteria</taxon>
        <taxon>Pseudomonadati</taxon>
        <taxon>Pseudomonadota</taxon>
        <taxon>Alphaproteobacteria</taxon>
        <taxon>Rhodobacterales</taxon>
        <taxon>Roseobacteraceae</taxon>
        <taxon>Maritimibacter</taxon>
    </lineage>
</organism>
<dbReference type="Pfam" id="PF01863">
    <property type="entry name" value="YgjP-like"/>
    <property type="match status" value="1"/>
</dbReference>
<dbReference type="InterPro" id="IPR002725">
    <property type="entry name" value="YgjP-like_metallopeptidase"/>
</dbReference>
<evidence type="ECO:0000313" key="2">
    <source>
        <dbReference type="EMBL" id="TYB82134.1"/>
    </source>
</evidence>
<evidence type="ECO:0000313" key="3">
    <source>
        <dbReference type="Proteomes" id="UP000322080"/>
    </source>
</evidence>
<reference evidence="2 3" key="1">
    <citation type="submission" date="2019-08" db="EMBL/GenBank/DDBJ databases">
        <title>Identification of a novel species of the genus Boseongicola.</title>
        <authorList>
            <person name="Zhang X.-Q."/>
        </authorList>
    </citation>
    <scope>NUCLEOTIDE SEQUENCE [LARGE SCALE GENOMIC DNA]</scope>
    <source>
        <strain evidence="2 3">HY14</strain>
    </source>
</reference>
<dbReference type="InterPro" id="IPR053136">
    <property type="entry name" value="UTP_pyrophosphatase-like"/>
</dbReference>
<accession>A0A5D0RNI0</accession>
<dbReference type="Proteomes" id="UP000322080">
    <property type="component" value="Unassembled WGS sequence"/>
</dbReference>
<sequence>MAEQVVLPGDPPIELTLRPSARARRLSLRVSSLDGRVTLTVPRGIGQRAALAFARDKAEWIRGHLEARAVDVRPMPGEMLPLHGTPHRIVAGSGRAVRLGAGVIHVPETGAEATPARLAAFLKLRARDALVEASARHADALGRPHGRITLRDTRSRWGSCSAQGNLMFSWRLVMAPPEVLDYVAAHEVAHLAEMNHSPAFWRVVERLTPDHQAPRRWLRRKGAELHRYRFRD</sequence>
<gene>
    <name evidence="2" type="ORF">FVF75_05220</name>
</gene>
<evidence type="ECO:0000259" key="1">
    <source>
        <dbReference type="Pfam" id="PF01863"/>
    </source>
</evidence>
<keyword evidence="3" id="KW-1185">Reference proteome</keyword>
<dbReference type="RefSeq" id="WP_148376896.1">
    <property type="nucleotide sequence ID" value="NZ_VSIY01000004.1"/>
</dbReference>